<dbReference type="EMBL" id="JAMTCP010000064">
    <property type="protein sequence ID" value="MCP2262313.1"/>
    <property type="molecule type" value="Genomic_DNA"/>
</dbReference>
<name>A0ABT1I3K8_STRSD</name>
<reference evidence="1 2" key="1">
    <citation type="submission" date="2022-06" db="EMBL/GenBank/DDBJ databases">
        <title>Genomic Encyclopedia of Archaeal and Bacterial Type Strains, Phase II (KMG-II): from individual species to whole genera.</title>
        <authorList>
            <person name="Goeker M."/>
        </authorList>
    </citation>
    <scope>NUCLEOTIDE SEQUENCE [LARGE SCALE GENOMIC DNA]</scope>
    <source>
        <strain evidence="1 2">DSM 40477</strain>
    </source>
</reference>
<proteinExistence type="predicted"/>
<gene>
    <name evidence="1" type="ORF">LX15_006049</name>
</gene>
<dbReference type="Proteomes" id="UP001205311">
    <property type="component" value="Unassembled WGS sequence"/>
</dbReference>
<evidence type="ECO:0000313" key="2">
    <source>
        <dbReference type="Proteomes" id="UP001205311"/>
    </source>
</evidence>
<dbReference type="RefSeq" id="WP_253674431.1">
    <property type="nucleotide sequence ID" value="NZ_JAMTCP010000064.1"/>
</dbReference>
<keyword evidence="2" id="KW-1185">Reference proteome</keyword>
<protein>
    <submittedName>
        <fullName evidence="1">Uncharacterized protein</fullName>
    </submittedName>
</protein>
<evidence type="ECO:0000313" key="1">
    <source>
        <dbReference type="EMBL" id="MCP2262313.1"/>
    </source>
</evidence>
<comment type="caution">
    <text evidence="1">The sequence shown here is derived from an EMBL/GenBank/DDBJ whole genome shotgun (WGS) entry which is preliminary data.</text>
</comment>
<organism evidence="1 2">
    <name type="scientific">Streptoalloteichus tenebrarius (strain ATCC 17920 / DSM 40477 / JCM 4838 / CBS 697.72 / NBRC 16177 / NCIMB 11028 / NRRL B-12390 / A12253. 1 / ISP 5477)</name>
    <name type="common">Streptomyces tenebrarius</name>
    <dbReference type="NCBI Taxonomy" id="1933"/>
    <lineage>
        <taxon>Bacteria</taxon>
        <taxon>Bacillati</taxon>
        <taxon>Actinomycetota</taxon>
        <taxon>Actinomycetes</taxon>
        <taxon>Pseudonocardiales</taxon>
        <taxon>Pseudonocardiaceae</taxon>
        <taxon>Streptoalloteichus</taxon>
    </lineage>
</organism>
<accession>A0ABT1I3K8</accession>
<sequence>MSELARRSPVAVANARLANERQRERVRERMRADRGVPYAGGMTEVLFETLADESHCVCAPGRRCTTRTSTRCREGLCDLVDAMKAGSRLILPDRDAPDTARIETVVLLGLSAAHGSALGRRTGLTGLGHDPAGQEHDAAFRPALSSVFAVHLAGGKPAP</sequence>